<evidence type="ECO:0000313" key="1">
    <source>
        <dbReference type="EMBL" id="KPX59414.1"/>
    </source>
</evidence>
<accession>A0A0P9SPV7</accession>
<comment type="caution">
    <text evidence="1">The sequence shown here is derived from an EMBL/GenBank/DDBJ whole genome shotgun (WGS) entry which is preliminary data.</text>
</comment>
<dbReference type="PATRIC" id="fig|53707.9.peg.2817"/>
<proteinExistence type="predicted"/>
<dbReference type="AlphaFoldDB" id="A0A0P9SPV7"/>
<dbReference type="EMBL" id="LJQP01000400">
    <property type="protein sequence ID" value="KPX59414.1"/>
    <property type="molecule type" value="Genomic_DNA"/>
</dbReference>
<gene>
    <name evidence="1" type="ORF">ALO35_01963</name>
</gene>
<organism evidence="1 2">
    <name type="scientific">Pseudomonas amygdali pv. lachrymans</name>
    <name type="common">Pseudomonas syringae pv. lachrymans</name>
    <dbReference type="NCBI Taxonomy" id="53707"/>
    <lineage>
        <taxon>Bacteria</taxon>
        <taxon>Pseudomonadati</taxon>
        <taxon>Pseudomonadota</taxon>
        <taxon>Gammaproteobacteria</taxon>
        <taxon>Pseudomonadales</taxon>
        <taxon>Pseudomonadaceae</taxon>
        <taxon>Pseudomonas</taxon>
        <taxon>Pseudomonas amygdali</taxon>
    </lineage>
</organism>
<reference evidence="1 2" key="1">
    <citation type="submission" date="2015-09" db="EMBL/GenBank/DDBJ databases">
        <title>Genome announcement of multiple Pseudomonas syringae strains.</title>
        <authorList>
            <person name="Thakur S."/>
            <person name="Wang P.W."/>
            <person name="Gong Y."/>
            <person name="Weir B.S."/>
            <person name="Guttman D.S."/>
        </authorList>
    </citation>
    <scope>NUCLEOTIDE SEQUENCE [LARGE SCALE GENOMIC DNA]</scope>
    <source>
        <strain evidence="1 2">ICMP3507</strain>
    </source>
</reference>
<sequence length="98" mass="10950">MTNKPNDVRASRELEACKHEFIYFGRSDLPRFCRICNSKEADGLAGSVAMPKTAIIAAIKELSQNPSFPPADRVAALEDIEHAAQEARENLEEQFDEE</sequence>
<protein>
    <submittedName>
        <fullName evidence="1">Uncharacterized protein</fullName>
    </submittedName>
</protein>
<dbReference type="Proteomes" id="UP000050265">
    <property type="component" value="Unassembled WGS sequence"/>
</dbReference>
<name>A0A0P9SPV7_PSEAV</name>
<evidence type="ECO:0000313" key="2">
    <source>
        <dbReference type="Proteomes" id="UP000050265"/>
    </source>
</evidence>